<reference evidence="2 3" key="3">
    <citation type="journal article" date="2020" name="BMC Genomics">
        <title>Intraspecific diversification of the crop wild relative Brassica cretica Lam. using demographic model selection.</title>
        <authorList>
            <person name="Kioukis A."/>
            <person name="Michalopoulou V.A."/>
            <person name="Briers L."/>
            <person name="Pirintsos S."/>
            <person name="Studholme D.J."/>
            <person name="Pavlidis P."/>
            <person name="Sarris P.F."/>
        </authorList>
    </citation>
    <scope>NUCLEOTIDE SEQUENCE [LARGE SCALE GENOMIC DNA]</scope>
    <source>
        <strain evidence="3">cv. PFS-1207/04</strain>
        <strain evidence="2">PFS-1207/04</strain>
    </source>
</reference>
<protein>
    <submittedName>
        <fullName evidence="1">Uncharacterized protein</fullName>
    </submittedName>
</protein>
<dbReference type="EMBL" id="QGKV02001507">
    <property type="protein sequence ID" value="KAF3531723.1"/>
    <property type="molecule type" value="Genomic_DNA"/>
</dbReference>
<gene>
    <name evidence="2" type="ORF">DY000_02043798</name>
    <name evidence="1" type="ORF">F2Q70_00037674</name>
</gene>
<evidence type="ECO:0000313" key="3">
    <source>
        <dbReference type="Proteomes" id="UP000266723"/>
    </source>
</evidence>
<reference evidence="1" key="1">
    <citation type="submission" date="2019-12" db="EMBL/GenBank/DDBJ databases">
        <title>Genome sequencing and annotation of Brassica cretica.</title>
        <authorList>
            <person name="Studholme D.J."/>
            <person name="Sarris P.F."/>
        </authorList>
    </citation>
    <scope>NUCLEOTIDE SEQUENCE</scope>
    <source>
        <strain evidence="1">PFS-102/07</strain>
        <tissue evidence="1">Leaf</tissue>
    </source>
</reference>
<proteinExistence type="predicted"/>
<name>A0A3N6RBK1_BRACR</name>
<dbReference type="EMBL" id="QGKY02000246">
    <property type="protein sequence ID" value="KAF2586157.1"/>
    <property type="molecule type" value="Genomic_DNA"/>
</dbReference>
<dbReference type="AlphaFoldDB" id="A0A3N6RBK1"/>
<dbReference type="Proteomes" id="UP000266723">
    <property type="component" value="Unassembled WGS sequence"/>
</dbReference>
<accession>A0A3N6RBK1</accession>
<sequence>MRLARCLKQNELGEGFEDKAGRQGVLIVDGDEGVEFLRSEDVIEDERES</sequence>
<comment type="caution">
    <text evidence="1">The sequence shown here is derived from an EMBL/GenBank/DDBJ whole genome shotgun (WGS) entry which is preliminary data.</text>
</comment>
<evidence type="ECO:0000313" key="2">
    <source>
        <dbReference type="EMBL" id="KAF3531723.1"/>
    </source>
</evidence>
<reference evidence="2" key="2">
    <citation type="submission" date="2019-12" db="EMBL/GenBank/DDBJ databases">
        <authorList>
            <person name="Studholme D.J."/>
            <person name="Sarris P."/>
        </authorList>
    </citation>
    <scope>NUCLEOTIDE SEQUENCE</scope>
    <source>
        <strain evidence="2">PFS-1207/04</strain>
        <tissue evidence="2">Leaf</tissue>
    </source>
</reference>
<evidence type="ECO:0000313" key="1">
    <source>
        <dbReference type="EMBL" id="KAF2586157.1"/>
    </source>
</evidence>
<organism evidence="1">
    <name type="scientific">Brassica cretica</name>
    <name type="common">Mustard</name>
    <dbReference type="NCBI Taxonomy" id="69181"/>
    <lineage>
        <taxon>Eukaryota</taxon>
        <taxon>Viridiplantae</taxon>
        <taxon>Streptophyta</taxon>
        <taxon>Embryophyta</taxon>
        <taxon>Tracheophyta</taxon>
        <taxon>Spermatophyta</taxon>
        <taxon>Magnoliopsida</taxon>
        <taxon>eudicotyledons</taxon>
        <taxon>Gunneridae</taxon>
        <taxon>Pentapetalae</taxon>
        <taxon>rosids</taxon>
        <taxon>malvids</taxon>
        <taxon>Brassicales</taxon>
        <taxon>Brassicaceae</taxon>
        <taxon>Brassiceae</taxon>
        <taxon>Brassica</taxon>
    </lineage>
</organism>
<keyword evidence="3" id="KW-1185">Reference proteome</keyword>